<evidence type="ECO:0000259" key="11">
    <source>
        <dbReference type="Pfam" id="PF17652"/>
    </source>
</evidence>
<dbReference type="InterPro" id="IPR040720">
    <property type="entry name" value="GH81_C"/>
</dbReference>
<dbReference type="GO" id="GO:0052861">
    <property type="term" value="F:endo-1,3(4)-beta-glucanase activity"/>
    <property type="evidence" value="ECO:0007669"/>
    <property type="project" value="InterPro"/>
</dbReference>
<dbReference type="Pfam" id="PF17652">
    <property type="entry name" value="Glyco_hydro81C"/>
    <property type="match status" value="1"/>
</dbReference>
<organism evidence="12 13">
    <name type="scientific">Ceratodon purpureus</name>
    <name type="common">Fire moss</name>
    <name type="synonym">Dicranum purpureum</name>
    <dbReference type="NCBI Taxonomy" id="3225"/>
    <lineage>
        <taxon>Eukaryota</taxon>
        <taxon>Viridiplantae</taxon>
        <taxon>Streptophyta</taxon>
        <taxon>Embryophyta</taxon>
        <taxon>Bryophyta</taxon>
        <taxon>Bryophytina</taxon>
        <taxon>Bryopsida</taxon>
        <taxon>Dicranidae</taxon>
        <taxon>Pseudoditrichales</taxon>
        <taxon>Ditrichaceae</taxon>
        <taxon>Ceratodon</taxon>
    </lineage>
</organism>
<comment type="similarity">
    <text evidence="2">Belongs to the glycosyl hydrolase 81 family.</text>
</comment>
<reference evidence="12" key="1">
    <citation type="submission" date="2020-06" db="EMBL/GenBank/DDBJ databases">
        <title>WGS assembly of Ceratodon purpureus strain R40.</title>
        <authorList>
            <person name="Carey S.B."/>
            <person name="Jenkins J."/>
            <person name="Shu S."/>
            <person name="Lovell J.T."/>
            <person name="Sreedasyam A."/>
            <person name="Maumus F."/>
            <person name="Tiley G.P."/>
            <person name="Fernandez-Pozo N."/>
            <person name="Barry K."/>
            <person name="Chen C."/>
            <person name="Wang M."/>
            <person name="Lipzen A."/>
            <person name="Daum C."/>
            <person name="Saski C.A."/>
            <person name="Payton A.C."/>
            <person name="Mcbreen J.C."/>
            <person name="Conrad R.E."/>
            <person name="Kollar L.M."/>
            <person name="Olsson S."/>
            <person name="Huttunen S."/>
            <person name="Landis J.B."/>
            <person name="Wickett N.J."/>
            <person name="Johnson M.G."/>
            <person name="Rensing S.A."/>
            <person name="Grimwood J."/>
            <person name="Schmutz J."/>
            <person name="Mcdaniel S.F."/>
        </authorList>
    </citation>
    <scope>NUCLEOTIDE SEQUENCE</scope>
    <source>
        <strain evidence="12">R40</strain>
    </source>
</reference>
<keyword evidence="4" id="KW-0378">Hydrolase</keyword>
<accession>A0A8T0G2S5</accession>
<dbReference type="GO" id="GO:0000272">
    <property type="term" value="P:polysaccharide catabolic process"/>
    <property type="evidence" value="ECO:0007669"/>
    <property type="project" value="UniProtKB-KW"/>
</dbReference>
<dbReference type="PROSITE" id="PS52008">
    <property type="entry name" value="GH81"/>
    <property type="match status" value="1"/>
</dbReference>
<evidence type="ECO:0000256" key="4">
    <source>
        <dbReference type="ARBA" id="ARBA00022801"/>
    </source>
</evidence>
<dbReference type="EMBL" id="CM026433">
    <property type="protein sequence ID" value="KAG0553616.1"/>
    <property type="molecule type" value="Genomic_DNA"/>
</dbReference>
<evidence type="ECO:0000256" key="7">
    <source>
        <dbReference type="ARBA" id="ARBA00023316"/>
    </source>
</evidence>
<name>A0A8T0G2S5_CERPU</name>
<feature type="domain" description="Glycosyl hydrolase family 81 C-terminal" evidence="11">
    <location>
        <begin position="325"/>
        <end position="667"/>
    </location>
</feature>
<dbReference type="GO" id="GO:0042973">
    <property type="term" value="F:glucan endo-1,3-beta-D-glucosidase activity"/>
    <property type="evidence" value="ECO:0007669"/>
    <property type="project" value="UniProtKB-EC"/>
</dbReference>
<dbReference type="Proteomes" id="UP000822688">
    <property type="component" value="Chromosome 12"/>
</dbReference>
<dbReference type="GO" id="GO:0071555">
    <property type="term" value="P:cell wall organization"/>
    <property type="evidence" value="ECO:0007669"/>
    <property type="project" value="UniProtKB-KW"/>
</dbReference>
<feature type="domain" description="Glycosyl hydrolase family 81 N-terminal" evidence="10">
    <location>
        <begin position="50"/>
        <end position="313"/>
    </location>
</feature>
<evidence type="ECO:0000256" key="6">
    <source>
        <dbReference type="ARBA" id="ARBA00023295"/>
    </source>
</evidence>
<dbReference type="InterPro" id="IPR005200">
    <property type="entry name" value="Endo-beta-glucanase"/>
</dbReference>
<evidence type="ECO:0000256" key="9">
    <source>
        <dbReference type="SAM" id="MobiDB-lite"/>
    </source>
</evidence>
<feature type="region of interest" description="Disordered" evidence="9">
    <location>
        <begin position="1"/>
        <end position="33"/>
    </location>
</feature>
<dbReference type="AlphaFoldDB" id="A0A8T0G2S5"/>
<evidence type="ECO:0000256" key="2">
    <source>
        <dbReference type="ARBA" id="ARBA00010730"/>
    </source>
</evidence>
<comment type="caution">
    <text evidence="12">The sequence shown here is derived from an EMBL/GenBank/DDBJ whole genome shotgun (WGS) entry which is preliminary data.</text>
</comment>
<keyword evidence="7" id="KW-0961">Cell wall biogenesis/degradation</keyword>
<protein>
    <recommendedName>
        <fullName evidence="3">glucan endo-1,3-beta-D-glucosidase</fullName>
        <ecNumber evidence="3">3.2.1.39</ecNumber>
    </recommendedName>
</protein>
<dbReference type="PANTHER" id="PTHR31983:SF0">
    <property type="entry name" value="GLUCAN ENDO-1,3-BETA-D-GLUCOSIDASE 2"/>
    <property type="match status" value="1"/>
</dbReference>
<dbReference type="InterPro" id="IPR040451">
    <property type="entry name" value="GH81_N"/>
</dbReference>
<comment type="catalytic activity">
    <reaction evidence="1">
        <text>Hydrolysis of (1-&gt;3)-beta-D-glucosidic linkages in (1-&gt;3)-beta-D-glucans.</text>
        <dbReference type="EC" id="3.2.1.39"/>
    </reaction>
</comment>
<dbReference type="EC" id="3.2.1.39" evidence="3"/>
<evidence type="ECO:0000256" key="5">
    <source>
        <dbReference type="ARBA" id="ARBA00023277"/>
    </source>
</evidence>
<dbReference type="PANTHER" id="PTHR31983">
    <property type="entry name" value="ENDO-1,3(4)-BETA-GLUCANASE 1"/>
    <property type="match status" value="1"/>
</dbReference>
<dbReference type="Gene3D" id="2.70.98.30">
    <property type="entry name" value="Golgi alpha-mannosidase II, domain 4"/>
    <property type="match status" value="1"/>
</dbReference>
<feature type="compositionally biased region" description="Basic residues" evidence="9">
    <location>
        <begin position="13"/>
        <end position="27"/>
    </location>
</feature>
<evidence type="ECO:0000313" key="13">
    <source>
        <dbReference type="Proteomes" id="UP000822688"/>
    </source>
</evidence>
<keyword evidence="6" id="KW-0326">Glycosidase</keyword>
<keyword evidence="13" id="KW-1185">Reference proteome</keyword>
<keyword evidence="5" id="KW-0119">Carbohydrate metabolism</keyword>
<evidence type="ECO:0000256" key="1">
    <source>
        <dbReference type="ARBA" id="ARBA00000382"/>
    </source>
</evidence>
<evidence type="ECO:0000259" key="10">
    <source>
        <dbReference type="Pfam" id="PF03639"/>
    </source>
</evidence>
<sequence length="678" mass="76129">MEKMASLMEALRQHKRPARRGSMHSHHQPFPAVENHAAPCPSNLWADQLKAPPYPTNAPWQNFVLNKGTCHENLHPFLVQAQEESLSICYPPRAATPGFIFSPFIADLTFRVAEGCGPGGHVVSRYDDLSVTLLYAGKFGVPLVRGSPYVTICVDEGTPVFSTIHAVVGFWANCERTKHRITLNSGQTWVVYSSHPLPLTCELRSESEFQGVIRITVVSGCEEGEDDESLLDKYRSCYPIGGTVEFYENFEVVYKWETLGPGDLLMLTLPQHREIMSKCYGRSLPALTFKSLDGTLEGIVGHKWGLSVRSMQLRWHSTTGIHDPKARAQVAEALETDVRELAPISTPSTYFHGKALARAARMALIAEELHLFNLVGKVVEFLQKSLTPWFLGQFPGNQLMYDTTWGGIISRDGSRDPGADFGLGVYNDHHFHLGYFVYAGAVLARLDHYWAHNFKPHVYALIHDYMSVERHDFPRLRNFDCYKLHSWASGLTEFADGRNQESTSEAVNAYYAAALAGLAYNDFDLVTLATTLCALENRTSQLLWHVPVNSTLYDPEFVEANRIVSIVWSTKRDSGLWFAGADRRDCRLGIQVLPITPITEDMFPDKHYVEELVEWTMASINNEGVTDAWRGFVYALKAIYNPTAALEGAMSLSGHDDGNSYSNLLWWIHTRKAHSPHT</sequence>
<proteinExistence type="inferred from homology"/>
<evidence type="ECO:0000256" key="3">
    <source>
        <dbReference type="ARBA" id="ARBA00012780"/>
    </source>
</evidence>
<dbReference type="Pfam" id="PF03639">
    <property type="entry name" value="Glyco_hydro_81"/>
    <property type="match status" value="1"/>
</dbReference>
<evidence type="ECO:0000256" key="8">
    <source>
        <dbReference type="ARBA" id="ARBA00023326"/>
    </source>
</evidence>
<gene>
    <name evidence="12" type="ORF">KC19_12G025700</name>
</gene>
<keyword evidence="8" id="KW-0624">Polysaccharide degradation</keyword>
<evidence type="ECO:0000313" key="12">
    <source>
        <dbReference type="EMBL" id="KAG0553616.1"/>
    </source>
</evidence>